<dbReference type="RefSeq" id="XP_007776094.1">
    <property type="nucleotide sequence ID" value="XM_007777904.1"/>
</dbReference>
<accession>R7SF79</accession>
<organism evidence="1 2">
    <name type="scientific">Coniophora puteana (strain RWD-64-598)</name>
    <name type="common">Brown rot fungus</name>
    <dbReference type="NCBI Taxonomy" id="741705"/>
    <lineage>
        <taxon>Eukaryota</taxon>
        <taxon>Fungi</taxon>
        <taxon>Dikarya</taxon>
        <taxon>Basidiomycota</taxon>
        <taxon>Agaricomycotina</taxon>
        <taxon>Agaricomycetes</taxon>
        <taxon>Agaricomycetidae</taxon>
        <taxon>Boletales</taxon>
        <taxon>Coniophorineae</taxon>
        <taxon>Coniophoraceae</taxon>
        <taxon>Coniophora</taxon>
    </lineage>
</organism>
<name>R7SF79_CONPW</name>
<dbReference type="KEGG" id="cput:CONPUDRAFT_160779"/>
<dbReference type="Proteomes" id="UP000053558">
    <property type="component" value="Unassembled WGS sequence"/>
</dbReference>
<gene>
    <name evidence="1" type="ORF">CONPUDRAFT_160779</name>
</gene>
<reference evidence="2" key="1">
    <citation type="journal article" date="2012" name="Science">
        <title>The Paleozoic origin of enzymatic lignin decomposition reconstructed from 31 fungal genomes.</title>
        <authorList>
            <person name="Floudas D."/>
            <person name="Binder M."/>
            <person name="Riley R."/>
            <person name="Barry K."/>
            <person name="Blanchette R.A."/>
            <person name="Henrissat B."/>
            <person name="Martinez A.T."/>
            <person name="Otillar R."/>
            <person name="Spatafora J.W."/>
            <person name="Yadav J.S."/>
            <person name="Aerts A."/>
            <person name="Benoit I."/>
            <person name="Boyd A."/>
            <person name="Carlson A."/>
            <person name="Copeland A."/>
            <person name="Coutinho P.M."/>
            <person name="de Vries R.P."/>
            <person name="Ferreira P."/>
            <person name="Findley K."/>
            <person name="Foster B."/>
            <person name="Gaskell J."/>
            <person name="Glotzer D."/>
            <person name="Gorecki P."/>
            <person name="Heitman J."/>
            <person name="Hesse C."/>
            <person name="Hori C."/>
            <person name="Igarashi K."/>
            <person name="Jurgens J.A."/>
            <person name="Kallen N."/>
            <person name="Kersten P."/>
            <person name="Kohler A."/>
            <person name="Kuees U."/>
            <person name="Kumar T.K.A."/>
            <person name="Kuo A."/>
            <person name="LaButti K."/>
            <person name="Larrondo L.F."/>
            <person name="Lindquist E."/>
            <person name="Ling A."/>
            <person name="Lombard V."/>
            <person name="Lucas S."/>
            <person name="Lundell T."/>
            <person name="Martin R."/>
            <person name="McLaughlin D.J."/>
            <person name="Morgenstern I."/>
            <person name="Morin E."/>
            <person name="Murat C."/>
            <person name="Nagy L.G."/>
            <person name="Nolan M."/>
            <person name="Ohm R.A."/>
            <person name="Patyshakuliyeva A."/>
            <person name="Rokas A."/>
            <person name="Ruiz-Duenas F.J."/>
            <person name="Sabat G."/>
            <person name="Salamov A."/>
            <person name="Samejima M."/>
            <person name="Schmutz J."/>
            <person name="Slot J.C."/>
            <person name="St John F."/>
            <person name="Stenlid J."/>
            <person name="Sun H."/>
            <person name="Sun S."/>
            <person name="Syed K."/>
            <person name="Tsang A."/>
            <person name="Wiebenga A."/>
            <person name="Young D."/>
            <person name="Pisabarro A."/>
            <person name="Eastwood D.C."/>
            <person name="Martin F."/>
            <person name="Cullen D."/>
            <person name="Grigoriev I.V."/>
            <person name="Hibbett D.S."/>
        </authorList>
    </citation>
    <scope>NUCLEOTIDE SEQUENCE [LARGE SCALE GENOMIC DNA]</scope>
    <source>
        <strain evidence="2">RWD-64-598 SS2</strain>
    </source>
</reference>
<evidence type="ECO:0000313" key="1">
    <source>
        <dbReference type="EMBL" id="EIW73729.1"/>
    </source>
</evidence>
<sequence length="79" mass="8344">MRFALDLDILALFGASFVAILSSPLPLPVFAPRIPASAELDHGAALNDDSTLPDSVLVISTSLFLLPTFPLTPPSSLHM</sequence>
<proteinExistence type="predicted"/>
<dbReference type="EMBL" id="JH711749">
    <property type="protein sequence ID" value="EIW73729.1"/>
    <property type="molecule type" value="Genomic_DNA"/>
</dbReference>
<evidence type="ECO:0000313" key="2">
    <source>
        <dbReference type="Proteomes" id="UP000053558"/>
    </source>
</evidence>
<keyword evidence="2" id="KW-1185">Reference proteome</keyword>
<protein>
    <submittedName>
        <fullName evidence="1">Uncharacterized protein</fullName>
    </submittedName>
</protein>
<dbReference type="GeneID" id="19204409"/>
<dbReference type="AlphaFoldDB" id="R7SF79"/>